<evidence type="ECO:0000313" key="6">
    <source>
        <dbReference type="Proteomes" id="UP001629260"/>
    </source>
</evidence>
<accession>A0ABW8XWI6</accession>
<gene>
    <name evidence="5" type="ORF">ABS764_15550</name>
</gene>
<dbReference type="Pfam" id="PF14310">
    <property type="entry name" value="Fn3-like"/>
    <property type="match status" value="1"/>
</dbReference>
<dbReference type="SUPFAM" id="SSF51445">
    <property type="entry name" value="(Trans)glycosidases"/>
    <property type="match status" value="1"/>
</dbReference>
<evidence type="ECO:0000259" key="4">
    <source>
        <dbReference type="SMART" id="SM01217"/>
    </source>
</evidence>
<dbReference type="EMBL" id="JBELQA010000010">
    <property type="protein sequence ID" value="MFL9832266.1"/>
    <property type="molecule type" value="Genomic_DNA"/>
</dbReference>
<dbReference type="InterPro" id="IPR026891">
    <property type="entry name" value="Fn3-like"/>
</dbReference>
<dbReference type="PANTHER" id="PTHR42721">
    <property type="entry name" value="SUGAR HYDROLASE-RELATED"/>
    <property type="match status" value="1"/>
</dbReference>
<dbReference type="SMART" id="SM01217">
    <property type="entry name" value="Fn3_like"/>
    <property type="match status" value="1"/>
</dbReference>
<evidence type="ECO:0000256" key="2">
    <source>
        <dbReference type="ARBA" id="ARBA00022729"/>
    </source>
</evidence>
<dbReference type="InterPro" id="IPR017853">
    <property type="entry name" value="GH"/>
</dbReference>
<dbReference type="SUPFAM" id="SSF52279">
    <property type="entry name" value="Beta-D-glucan exohydrolase, C-terminal domain"/>
    <property type="match status" value="1"/>
</dbReference>
<feature type="domain" description="Fibronectin type III-like" evidence="4">
    <location>
        <begin position="656"/>
        <end position="725"/>
    </location>
</feature>
<dbReference type="Pfam" id="PF01915">
    <property type="entry name" value="Glyco_hydro_3_C"/>
    <property type="match status" value="1"/>
</dbReference>
<comment type="similarity">
    <text evidence="1">Belongs to the glycosyl hydrolase 3 family.</text>
</comment>
<comment type="caution">
    <text evidence="5">The sequence shown here is derived from an EMBL/GenBank/DDBJ whole genome shotgun (WGS) entry which is preliminary data.</text>
</comment>
<dbReference type="InterPro" id="IPR013783">
    <property type="entry name" value="Ig-like_fold"/>
</dbReference>
<keyword evidence="2" id="KW-0732">Signal</keyword>
<evidence type="ECO:0000313" key="5">
    <source>
        <dbReference type="EMBL" id="MFL9832266.1"/>
    </source>
</evidence>
<dbReference type="GO" id="GO:0016787">
    <property type="term" value="F:hydrolase activity"/>
    <property type="evidence" value="ECO:0007669"/>
    <property type="project" value="UniProtKB-KW"/>
</dbReference>
<dbReference type="InterPro" id="IPR044993">
    <property type="entry name" value="BXL"/>
</dbReference>
<proteinExistence type="inferred from homology"/>
<dbReference type="Gene3D" id="2.60.40.10">
    <property type="entry name" value="Immunoglobulins"/>
    <property type="match status" value="1"/>
</dbReference>
<dbReference type="InterPro" id="IPR002772">
    <property type="entry name" value="Glyco_hydro_3_C"/>
</dbReference>
<dbReference type="InterPro" id="IPR001764">
    <property type="entry name" value="Glyco_hydro_3_N"/>
</dbReference>
<dbReference type="Pfam" id="PF00933">
    <property type="entry name" value="Glyco_hydro_3"/>
    <property type="match status" value="1"/>
</dbReference>
<dbReference type="Proteomes" id="UP001629260">
    <property type="component" value="Unassembled WGS sequence"/>
</dbReference>
<name>A0ABW8XWI6_9FLAO</name>
<keyword evidence="6" id="KW-1185">Reference proteome</keyword>
<dbReference type="Gene3D" id="3.20.20.300">
    <property type="entry name" value="Glycoside hydrolase, family 3, N-terminal domain"/>
    <property type="match status" value="1"/>
</dbReference>
<dbReference type="InterPro" id="IPR036881">
    <property type="entry name" value="Glyco_hydro_3_C_sf"/>
</dbReference>
<sequence>MRINSRYFVLVLLLFIDFCCVGQITANKNQSMAFYNTSLSIDERVQDLISRLTLEEKVSQMMNSTPAIERLNILSYDYWNEALHGVGRSGVATIFPQAIGLGATFDSDLAYRVSSAISDEARAMYNVFNDKGYHFQYGGLTFWTPNINIFRDPRWGRGQETYGEDPFLTSTIGTAFVKGLQGDNPNYLKTAACAKHFAVHSGPEKLRHEFNAEATAKDLWETYLPAFQSLVEEAQVESVMCAYNSTNGEPCCSNKYLISDVLRKQWNFKGHVVTDCGAIADFFAAKDKGGHGVVTTKAEAAALVVKSGVSLNCGNSYDALPEAINKGLITEKEIDAQLGTLLKTRFKLGLFDKIGSNPYDAIPYKVVNSPEHRALAKEVAQKSIVLLKNNGILPLRNDLQKYFVTGPNASSTEVLLGNYYGINPNMVTILEGITAAIKPQSKLEYRLGAMLNKPSINPINYATGNAGNSDVTIVVLGVSSTLEGEEGDSIDSNSAGDRLNYDLPENQIEYLRDLRKTANKKPENKKPIVVIITGGSPINLAEVQELADAVLLVWYPGEEGGNAVADILFGKVAPSGKLPITFPKSLDQLPPFEDYSMKGRTYKYMNVDPMYPFGFGLSYTNFTYSGAKISKNKISKKEDVTVTVKVTNTGQVKSDEVVQLYVSDLKASVDVPNFQLNAIKRVSLEAGESKEVSFQLTPKAFEIVKMDGSKTIESGEFKIYVGGSSPMKRSFELGAPKMAELVVNVK</sequence>
<evidence type="ECO:0000256" key="3">
    <source>
        <dbReference type="ARBA" id="ARBA00022801"/>
    </source>
</evidence>
<organism evidence="5 6">
    <name type="scientific">Flavobacterium plantiphilum</name>
    <dbReference type="NCBI Taxonomy" id="3163297"/>
    <lineage>
        <taxon>Bacteria</taxon>
        <taxon>Pseudomonadati</taxon>
        <taxon>Bacteroidota</taxon>
        <taxon>Flavobacteriia</taxon>
        <taxon>Flavobacteriales</taxon>
        <taxon>Flavobacteriaceae</taxon>
        <taxon>Flavobacterium</taxon>
    </lineage>
</organism>
<reference evidence="5 6" key="1">
    <citation type="submission" date="2024-06" db="EMBL/GenBank/DDBJ databases">
        <authorList>
            <person name="Kaempfer P."/>
            <person name="Viver T."/>
        </authorList>
    </citation>
    <scope>NUCLEOTIDE SEQUENCE [LARGE SCALE GENOMIC DNA]</scope>
    <source>
        <strain evidence="5 6">ST-87</strain>
    </source>
</reference>
<dbReference type="PRINTS" id="PR00133">
    <property type="entry name" value="GLHYDRLASE3"/>
</dbReference>
<dbReference type="RefSeq" id="WP_408082714.1">
    <property type="nucleotide sequence ID" value="NZ_JBELQA010000010.1"/>
</dbReference>
<dbReference type="InterPro" id="IPR036962">
    <property type="entry name" value="Glyco_hydro_3_N_sf"/>
</dbReference>
<evidence type="ECO:0000256" key="1">
    <source>
        <dbReference type="ARBA" id="ARBA00005336"/>
    </source>
</evidence>
<dbReference type="Gene3D" id="3.40.50.1700">
    <property type="entry name" value="Glycoside hydrolase family 3 C-terminal domain"/>
    <property type="match status" value="1"/>
</dbReference>
<dbReference type="PANTHER" id="PTHR42721:SF3">
    <property type="entry name" value="BETA-D-XYLOSIDASE 5-RELATED"/>
    <property type="match status" value="1"/>
</dbReference>
<keyword evidence="3 5" id="KW-0378">Hydrolase</keyword>
<protein>
    <submittedName>
        <fullName evidence="5">Glycoside hydrolase family 3 C-terminal domain-containing protein</fullName>
    </submittedName>
</protein>